<keyword evidence="1" id="KW-0472">Membrane</keyword>
<dbReference type="InterPro" id="IPR025695">
    <property type="entry name" value="DoxX-like"/>
</dbReference>
<feature type="transmembrane region" description="Helical" evidence="1">
    <location>
        <begin position="69"/>
        <end position="86"/>
    </location>
</feature>
<keyword evidence="1" id="KW-0812">Transmembrane</keyword>
<gene>
    <name evidence="2" type="ORF">OCK74_05695</name>
</gene>
<keyword evidence="1" id="KW-1133">Transmembrane helix</keyword>
<feature type="transmembrane region" description="Helical" evidence="1">
    <location>
        <begin position="29"/>
        <end position="49"/>
    </location>
</feature>
<proteinExistence type="predicted"/>
<reference evidence="2" key="1">
    <citation type="submission" date="2022-09" db="EMBL/GenBank/DDBJ databases">
        <authorList>
            <person name="Yuan C."/>
            <person name="Ke Z."/>
        </authorList>
    </citation>
    <scope>NUCLEOTIDE SEQUENCE</scope>
    <source>
        <strain evidence="2">LB-8</strain>
    </source>
</reference>
<dbReference type="EMBL" id="JAOTIF010000002">
    <property type="protein sequence ID" value="MCU7548599.1"/>
    <property type="molecule type" value="Genomic_DNA"/>
</dbReference>
<dbReference type="AlphaFoldDB" id="A0A9X2XSZ5"/>
<name>A0A9X2XSZ5_9BACT</name>
<dbReference type="RefSeq" id="WP_279296045.1">
    <property type="nucleotide sequence ID" value="NZ_JAOTIF010000002.1"/>
</dbReference>
<accession>A0A9X2XSZ5</accession>
<evidence type="ECO:0000313" key="3">
    <source>
        <dbReference type="Proteomes" id="UP001155483"/>
    </source>
</evidence>
<evidence type="ECO:0000256" key="1">
    <source>
        <dbReference type="SAM" id="Phobius"/>
    </source>
</evidence>
<dbReference type="Pfam" id="PF13781">
    <property type="entry name" value="DoxX_3"/>
    <property type="match status" value="1"/>
</dbReference>
<comment type="caution">
    <text evidence="2">The sequence shown here is derived from an EMBL/GenBank/DDBJ whole genome shotgun (WGS) entry which is preliminary data.</text>
</comment>
<protein>
    <submittedName>
        <fullName evidence="2">DoxX-like family protein</fullName>
    </submittedName>
</protein>
<organism evidence="2 3">
    <name type="scientific">Paraflavisolibacter caeni</name>
    <dbReference type="NCBI Taxonomy" id="2982496"/>
    <lineage>
        <taxon>Bacteria</taxon>
        <taxon>Pseudomonadati</taxon>
        <taxon>Bacteroidota</taxon>
        <taxon>Chitinophagia</taxon>
        <taxon>Chitinophagales</taxon>
        <taxon>Chitinophagaceae</taxon>
        <taxon>Paraflavisolibacter</taxon>
    </lineage>
</organism>
<dbReference type="Proteomes" id="UP001155483">
    <property type="component" value="Unassembled WGS sequence"/>
</dbReference>
<keyword evidence="3" id="KW-1185">Reference proteome</keyword>
<evidence type="ECO:0000313" key="2">
    <source>
        <dbReference type="EMBL" id="MCU7548599.1"/>
    </source>
</evidence>
<reference evidence="2" key="2">
    <citation type="submission" date="2023-04" db="EMBL/GenBank/DDBJ databases">
        <title>Paracnuella aquatica gen. nov., sp. nov., a member of the family Chitinophagaceae isolated from a hot spring.</title>
        <authorList>
            <person name="Wang C."/>
        </authorList>
    </citation>
    <scope>NUCLEOTIDE SEQUENCE</scope>
    <source>
        <strain evidence="2">LB-8</strain>
    </source>
</reference>
<feature type="transmembrane region" description="Helical" evidence="1">
    <location>
        <begin position="93"/>
        <end position="112"/>
    </location>
</feature>
<sequence length="149" mass="17301">MKILSRCPKKLYTWYHPGFIMTDTRKYHLLNCFIAAVWLINGLFCKVLNLVPRHQDIVARILGDGHARLLTLLIGYSEIAMAVWILSGIWKRVNVITQILVILTMNIFEFILVPDLLLWGKGNAVFALLFILLIYYNEYHLNKKIALQT</sequence>
<feature type="transmembrane region" description="Helical" evidence="1">
    <location>
        <begin position="118"/>
        <end position="136"/>
    </location>
</feature>